<proteinExistence type="inferred from homology"/>
<evidence type="ECO:0000256" key="9">
    <source>
        <dbReference type="ARBA" id="ARBA00032122"/>
    </source>
</evidence>
<evidence type="ECO:0000313" key="11">
    <source>
        <dbReference type="EMBL" id="KAF0311925.1"/>
    </source>
</evidence>
<dbReference type="OrthoDB" id="7939818at2759"/>
<keyword evidence="6 10" id="KW-0547">Nucleotide-binding</keyword>
<dbReference type="PANTHER" id="PTHR11164:SF0">
    <property type="entry name" value="GLUTAMATE--CYSTEINE LIGASE CATALYTIC SUBUNIT"/>
    <property type="match status" value="1"/>
</dbReference>
<evidence type="ECO:0000256" key="1">
    <source>
        <dbReference type="ARBA" id="ARBA00005006"/>
    </source>
</evidence>
<dbReference type="GO" id="GO:0005524">
    <property type="term" value="F:ATP binding"/>
    <property type="evidence" value="ECO:0007669"/>
    <property type="project" value="UniProtKB-UniRule"/>
</dbReference>
<evidence type="ECO:0000256" key="4">
    <source>
        <dbReference type="ARBA" id="ARBA00022598"/>
    </source>
</evidence>
<comment type="catalytic activity">
    <reaction evidence="10">
        <text>L-cysteine + L-glutamate + ATP = gamma-L-glutamyl-L-cysteine + ADP + phosphate + H(+)</text>
        <dbReference type="Rhea" id="RHEA:13285"/>
        <dbReference type="ChEBI" id="CHEBI:15378"/>
        <dbReference type="ChEBI" id="CHEBI:29985"/>
        <dbReference type="ChEBI" id="CHEBI:30616"/>
        <dbReference type="ChEBI" id="CHEBI:35235"/>
        <dbReference type="ChEBI" id="CHEBI:43474"/>
        <dbReference type="ChEBI" id="CHEBI:58173"/>
        <dbReference type="ChEBI" id="CHEBI:456216"/>
        <dbReference type="EC" id="6.3.2.2"/>
    </reaction>
</comment>
<comment type="pathway">
    <text evidence="1 10">Sulfur metabolism; glutathione biosynthesis; glutathione from L-cysteine and L-glutamate: step 1/2.</text>
</comment>
<evidence type="ECO:0000256" key="3">
    <source>
        <dbReference type="ARBA" id="ARBA00012220"/>
    </source>
</evidence>
<gene>
    <name evidence="11" type="primary">Gclc</name>
    <name evidence="11" type="ORF">FJT64_017322</name>
</gene>
<dbReference type="SUPFAM" id="SSF55931">
    <property type="entry name" value="Glutamine synthetase/guanido kinase"/>
    <property type="match status" value="1"/>
</dbReference>
<dbReference type="InterPro" id="IPR004308">
    <property type="entry name" value="GCS"/>
</dbReference>
<dbReference type="GO" id="GO:0004357">
    <property type="term" value="F:glutamate-cysteine ligase activity"/>
    <property type="evidence" value="ECO:0007669"/>
    <property type="project" value="UniProtKB-UniRule"/>
</dbReference>
<comment type="caution">
    <text evidence="11">The sequence shown here is derived from an EMBL/GenBank/DDBJ whole genome shotgun (WGS) entry which is preliminary data.</text>
</comment>
<dbReference type="AlphaFoldDB" id="A0A6A4WYD4"/>
<keyword evidence="7 10" id="KW-0067">ATP-binding</keyword>
<reference evidence="11 12" key="1">
    <citation type="submission" date="2019-07" db="EMBL/GenBank/DDBJ databases">
        <title>Draft genome assembly of a fouling barnacle, Amphibalanus amphitrite (Darwin, 1854): The first reference genome for Thecostraca.</title>
        <authorList>
            <person name="Kim W."/>
        </authorList>
    </citation>
    <scope>NUCLEOTIDE SEQUENCE [LARGE SCALE GENOMIC DNA]</scope>
    <source>
        <strain evidence="11">SNU_AA5</strain>
        <tissue evidence="11">Soma without cirri and trophi</tissue>
    </source>
</reference>
<dbReference type="UniPathway" id="UPA00142">
    <property type="reaction ID" value="UER00209"/>
</dbReference>
<keyword evidence="12" id="KW-1185">Reference proteome</keyword>
<dbReference type="Gene3D" id="3.30.590.50">
    <property type="match status" value="2"/>
</dbReference>
<comment type="similarity">
    <text evidence="2 10">Belongs to the glutamate--cysteine ligase type 3 family.</text>
</comment>
<evidence type="ECO:0000256" key="2">
    <source>
        <dbReference type="ARBA" id="ARBA00008100"/>
    </source>
</evidence>
<evidence type="ECO:0000313" key="12">
    <source>
        <dbReference type="Proteomes" id="UP000440578"/>
    </source>
</evidence>
<dbReference type="FunFam" id="3.30.590.50:FF:000001">
    <property type="entry name" value="Glutamate-cysteine ligase Gcs1"/>
    <property type="match status" value="1"/>
</dbReference>
<evidence type="ECO:0000256" key="10">
    <source>
        <dbReference type="RuleBase" id="RU367135"/>
    </source>
</evidence>
<dbReference type="Proteomes" id="UP000440578">
    <property type="component" value="Unassembled WGS sequence"/>
</dbReference>
<sequence>MGLLSEGSPLSWPETKRLAPHVQRHGIEQFINQFRRLKERRGDSLKWGDEVEYMVLRLNREARTARLSLRSPELLDQLQATERQDPSAAPSLWRPEYGAYMVEGTPGQPYGSIVSFFNTVESNMRARRREVEAILQPDEILLSITSFPRLGCGVFTDPPCYPTPTAGSSQSLFIPEEVIFPAHPRFATLTRNIRERRGKKVAINMPILVDERTPRPFSRGPVPERGLEPLTTERFVIPKSRYGSTDSYISECGRPYNDVKLVMDEDLLARLREGGIDDLLAAHVAHLFVREPISLFSEKIEQDDSVDMDHFENIQSTNWQTMRFKPPPAGSNIGWRVEFRPCEVQLTDFENAAFVCFVVLLTRVILSYKLNFLIPISKVDENMKRAHRKDACAA</sequence>
<dbReference type="EMBL" id="VIIS01000206">
    <property type="protein sequence ID" value="KAF0311925.1"/>
    <property type="molecule type" value="Genomic_DNA"/>
</dbReference>
<keyword evidence="4 10" id="KW-0436">Ligase</keyword>
<evidence type="ECO:0000256" key="5">
    <source>
        <dbReference type="ARBA" id="ARBA00022684"/>
    </source>
</evidence>
<keyword evidence="5 10" id="KW-0317">Glutathione biosynthesis</keyword>
<evidence type="ECO:0000256" key="8">
    <source>
        <dbReference type="ARBA" id="ARBA00030585"/>
    </source>
</evidence>
<name>A0A6A4WYD4_AMPAM</name>
<dbReference type="Pfam" id="PF03074">
    <property type="entry name" value="GCS"/>
    <property type="match status" value="1"/>
</dbReference>
<accession>A0A6A4WYD4</accession>
<dbReference type="PANTHER" id="PTHR11164">
    <property type="entry name" value="GLUTAMATE CYSTEINE LIGASE"/>
    <property type="match status" value="1"/>
</dbReference>
<evidence type="ECO:0000256" key="7">
    <source>
        <dbReference type="ARBA" id="ARBA00022840"/>
    </source>
</evidence>
<dbReference type="GO" id="GO:0006750">
    <property type="term" value="P:glutathione biosynthetic process"/>
    <property type="evidence" value="ECO:0007669"/>
    <property type="project" value="UniProtKB-UniRule"/>
</dbReference>
<dbReference type="GO" id="GO:0017109">
    <property type="term" value="C:glutamate-cysteine ligase complex"/>
    <property type="evidence" value="ECO:0007669"/>
    <property type="project" value="TreeGrafter"/>
</dbReference>
<organism evidence="11 12">
    <name type="scientific">Amphibalanus amphitrite</name>
    <name type="common">Striped barnacle</name>
    <name type="synonym">Balanus amphitrite</name>
    <dbReference type="NCBI Taxonomy" id="1232801"/>
    <lineage>
        <taxon>Eukaryota</taxon>
        <taxon>Metazoa</taxon>
        <taxon>Ecdysozoa</taxon>
        <taxon>Arthropoda</taxon>
        <taxon>Crustacea</taxon>
        <taxon>Multicrustacea</taxon>
        <taxon>Cirripedia</taxon>
        <taxon>Thoracica</taxon>
        <taxon>Thoracicalcarea</taxon>
        <taxon>Balanomorpha</taxon>
        <taxon>Balanoidea</taxon>
        <taxon>Balanidae</taxon>
        <taxon>Amphibalaninae</taxon>
        <taxon>Amphibalanus</taxon>
    </lineage>
</organism>
<dbReference type="InterPro" id="IPR014746">
    <property type="entry name" value="Gln_synth/guanido_kin_cat_dom"/>
</dbReference>
<evidence type="ECO:0000256" key="6">
    <source>
        <dbReference type="ARBA" id="ARBA00022741"/>
    </source>
</evidence>
<dbReference type="EC" id="6.3.2.2" evidence="3 10"/>
<protein>
    <recommendedName>
        <fullName evidence="3 10">Glutamate--cysteine ligase</fullName>
        <ecNumber evidence="3 10">6.3.2.2</ecNumber>
    </recommendedName>
    <alternativeName>
        <fullName evidence="9 10">Gamma-ECS</fullName>
    </alternativeName>
    <alternativeName>
        <fullName evidence="8 10">Gamma-glutamylcysteine synthetase</fullName>
    </alternativeName>
</protein>